<reference evidence="2" key="1">
    <citation type="journal article" date="2019" name="Int. J. Syst. Evol. Microbiol.">
        <title>The Global Catalogue of Microorganisms (GCM) 10K type strain sequencing project: providing services to taxonomists for standard genome sequencing and annotation.</title>
        <authorList>
            <consortium name="The Broad Institute Genomics Platform"/>
            <consortium name="The Broad Institute Genome Sequencing Center for Infectious Disease"/>
            <person name="Wu L."/>
            <person name="Ma J."/>
        </authorList>
    </citation>
    <scope>NUCLEOTIDE SEQUENCE [LARGE SCALE GENOMIC DNA]</scope>
    <source>
        <strain evidence="2">KLKA75</strain>
    </source>
</reference>
<proteinExistence type="predicted"/>
<keyword evidence="2" id="KW-1185">Reference proteome</keyword>
<dbReference type="Proteomes" id="UP001595872">
    <property type="component" value="Unassembled WGS sequence"/>
</dbReference>
<sequence length="201" mass="20961">MPLAALATPDDLTARHISFADRTLAETYLLVASASVRDAAGCPISLTTSTITLWADGGTWLQLPGGPVTAVTSVTVDGTALPADQWTLVGARLLRPCGWGPLCPGEPPVRVEVTYTHGLAVVPADVVDLVCRMAAAALTLAGAEPDGSGLALDRIVSERLGDYAVTYDRDSRTTEMELADRTRARLRSRFGGLAAAMVTAG</sequence>
<name>A0ABV9U7R6_9ACTN</name>
<evidence type="ECO:0000313" key="2">
    <source>
        <dbReference type="Proteomes" id="UP001595872"/>
    </source>
</evidence>
<accession>A0ABV9U7R6</accession>
<gene>
    <name evidence="1" type="ORF">ACFPCY_35170</name>
</gene>
<protein>
    <submittedName>
        <fullName evidence="1">Uncharacterized protein</fullName>
    </submittedName>
</protein>
<dbReference type="EMBL" id="JBHSIT010000012">
    <property type="protein sequence ID" value="MFC4912587.1"/>
    <property type="molecule type" value="Genomic_DNA"/>
</dbReference>
<dbReference type="RefSeq" id="WP_378262642.1">
    <property type="nucleotide sequence ID" value="NZ_JBHSIT010000012.1"/>
</dbReference>
<organism evidence="1 2">
    <name type="scientific">Actinomadura gamaensis</name>
    <dbReference type="NCBI Taxonomy" id="1763541"/>
    <lineage>
        <taxon>Bacteria</taxon>
        <taxon>Bacillati</taxon>
        <taxon>Actinomycetota</taxon>
        <taxon>Actinomycetes</taxon>
        <taxon>Streptosporangiales</taxon>
        <taxon>Thermomonosporaceae</taxon>
        <taxon>Actinomadura</taxon>
    </lineage>
</organism>
<evidence type="ECO:0000313" key="1">
    <source>
        <dbReference type="EMBL" id="MFC4912587.1"/>
    </source>
</evidence>
<comment type="caution">
    <text evidence="1">The sequence shown here is derived from an EMBL/GenBank/DDBJ whole genome shotgun (WGS) entry which is preliminary data.</text>
</comment>